<organism evidence="2 3">
    <name type="scientific">Qipengyuania psychrotolerans</name>
    <dbReference type="NCBI Taxonomy" id="2867238"/>
    <lineage>
        <taxon>Bacteria</taxon>
        <taxon>Pseudomonadati</taxon>
        <taxon>Pseudomonadota</taxon>
        <taxon>Alphaproteobacteria</taxon>
        <taxon>Sphingomonadales</taxon>
        <taxon>Erythrobacteraceae</taxon>
        <taxon>Qipengyuania</taxon>
    </lineage>
</organism>
<feature type="transmembrane region" description="Helical" evidence="1">
    <location>
        <begin position="153"/>
        <end position="181"/>
    </location>
</feature>
<feature type="transmembrane region" description="Helical" evidence="1">
    <location>
        <begin position="353"/>
        <end position="377"/>
    </location>
</feature>
<keyword evidence="3" id="KW-1185">Reference proteome</keyword>
<keyword evidence="1" id="KW-0812">Transmembrane</keyword>
<feature type="transmembrane region" description="Helical" evidence="1">
    <location>
        <begin position="384"/>
        <end position="400"/>
    </location>
</feature>
<dbReference type="EMBL" id="CP081297">
    <property type="protein sequence ID" value="QZD87501.1"/>
    <property type="molecule type" value="Genomic_DNA"/>
</dbReference>
<keyword evidence="1" id="KW-0472">Membrane</keyword>
<feature type="transmembrane region" description="Helical" evidence="1">
    <location>
        <begin position="74"/>
        <end position="92"/>
    </location>
</feature>
<proteinExistence type="predicted"/>
<sequence length="467" mass="52017">MYDLLLLASAIIFAATSIAYLRHPAAGLMHPATFYLAFHGFIFVIRPIVARIYDFNFVYRLFEFMPSISDKITVILAANLAMVVFVASSLYIAKEPPAPLDDEVFARARASLTKPIIVVAALLSPLAVWSLLENWQQRSEEFGSMIRDAATGTAINIGGVGWLTDASLFLAPITVMIIWLARYRWWSWAFFGVFMLLQGGTGIRGPIIYAASAIGILALLEMRRRWFDWRVMALACVAALAFGQLVLDRGASLRGVLGGGAEVTYTQDAELAPLEGMDFANLEYFEYVVYAVPQRSNTYDYFASNLQVFTEPVPRALWKDKPVGPPIQNFSLWDYGRPIGMTASLPGAGWLSLGYVGVVIQTLFFAMLYAYLFVWLLTRRATPLAHLAYALLIATAFNVLRDGTLLTFARQMPFYLGPLLMVVLAQRLLGPARGAHVHDWNQPVSEFLAQSPAERRRSLASQTKDQR</sequence>
<name>A0ABX8ZES2_9SPHN</name>
<feature type="transmembrane region" description="Helical" evidence="1">
    <location>
        <begin position="112"/>
        <end position="132"/>
    </location>
</feature>
<dbReference type="RefSeq" id="WP_221423039.1">
    <property type="nucleotide sequence ID" value="NZ_CP081297.1"/>
</dbReference>
<evidence type="ECO:0000313" key="3">
    <source>
        <dbReference type="Proteomes" id="UP000824280"/>
    </source>
</evidence>
<feature type="transmembrane region" description="Helical" evidence="1">
    <location>
        <begin position="201"/>
        <end position="220"/>
    </location>
</feature>
<accession>A0ABX8ZES2</accession>
<feature type="transmembrane region" description="Helical" evidence="1">
    <location>
        <begin position="35"/>
        <end position="53"/>
    </location>
</feature>
<feature type="transmembrane region" description="Helical" evidence="1">
    <location>
        <begin position="227"/>
        <end position="247"/>
    </location>
</feature>
<evidence type="ECO:0000256" key="1">
    <source>
        <dbReference type="SAM" id="Phobius"/>
    </source>
</evidence>
<dbReference type="Proteomes" id="UP000824280">
    <property type="component" value="Chromosome"/>
</dbReference>
<protein>
    <submittedName>
        <fullName evidence="2">Oligosaccharide repeat unit polymerase</fullName>
    </submittedName>
</protein>
<reference evidence="2 3" key="1">
    <citation type="submission" date="2021-08" db="EMBL/GenBank/DDBJ databases">
        <title>Comparative Genomics Analysis of the Genus Qipengyuania Reveals Extensive Genetic Diversity and Metabolic Versatility, Including the Description of Fifteen Novel Species.</title>
        <authorList>
            <person name="Liu Y."/>
        </authorList>
    </citation>
    <scope>NUCLEOTIDE SEQUENCE [LARGE SCALE GENOMIC DNA]</scope>
    <source>
        <strain evidence="2 3">1XM2-8</strain>
    </source>
</reference>
<evidence type="ECO:0000313" key="2">
    <source>
        <dbReference type="EMBL" id="QZD87501.1"/>
    </source>
</evidence>
<gene>
    <name evidence="2" type="ORF">K3166_01965</name>
</gene>
<keyword evidence="1" id="KW-1133">Transmembrane helix</keyword>